<proteinExistence type="predicted"/>
<evidence type="ECO:0000313" key="1">
    <source>
        <dbReference type="EMBL" id="DAE10909.1"/>
    </source>
</evidence>
<accession>A0A8S5PWT8</accession>
<name>A0A8S5PWT8_9CAUD</name>
<reference evidence="1" key="1">
    <citation type="journal article" date="2021" name="Proc. Natl. Acad. Sci. U.S.A.">
        <title>A Catalog of Tens of Thousands of Viruses from Human Metagenomes Reveals Hidden Associations with Chronic Diseases.</title>
        <authorList>
            <person name="Tisza M.J."/>
            <person name="Buck C.B."/>
        </authorList>
    </citation>
    <scope>NUCLEOTIDE SEQUENCE</scope>
    <source>
        <strain evidence="1">Ctg0K17</strain>
    </source>
</reference>
<organism evidence="1">
    <name type="scientific">Siphoviridae sp. ctg0K17</name>
    <dbReference type="NCBI Taxonomy" id="2825600"/>
    <lineage>
        <taxon>Viruses</taxon>
        <taxon>Duplodnaviria</taxon>
        <taxon>Heunggongvirae</taxon>
        <taxon>Uroviricota</taxon>
        <taxon>Caudoviricetes</taxon>
    </lineage>
</organism>
<dbReference type="EMBL" id="BK015522">
    <property type="protein sequence ID" value="DAE10909.1"/>
    <property type="molecule type" value="Genomic_DNA"/>
</dbReference>
<protein>
    <submittedName>
        <fullName evidence="1">Uncharacterized protein</fullName>
    </submittedName>
</protein>
<sequence>MMSHCRQDRLYLSRNRCVTTSTQHRSAKGGAWYDQMWNV</sequence>